<evidence type="ECO:0000313" key="1">
    <source>
        <dbReference type="EMBL" id="CAI2370530.1"/>
    </source>
</evidence>
<organism evidence="1 2">
    <name type="scientific">Euplotes crassus</name>
    <dbReference type="NCBI Taxonomy" id="5936"/>
    <lineage>
        <taxon>Eukaryota</taxon>
        <taxon>Sar</taxon>
        <taxon>Alveolata</taxon>
        <taxon>Ciliophora</taxon>
        <taxon>Intramacronucleata</taxon>
        <taxon>Spirotrichea</taxon>
        <taxon>Hypotrichia</taxon>
        <taxon>Euplotida</taxon>
        <taxon>Euplotidae</taxon>
        <taxon>Moneuplotes</taxon>
    </lineage>
</organism>
<dbReference type="AlphaFoldDB" id="A0AAD1USK5"/>
<name>A0AAD1USK5_EUPCR</name>
<dbReference type="Proteomes" id="UP001295684">
    <property type="component" value="Unassembled WGS sequence"/>
</dbReference>
<proteinExistence type="predicted"/>
<accession>A0AAD1USK5</accession>
<comment type="caution">
    <text evidence="1">The sequence shown here is derived from an EMBL/GenBank/DDBJ whole genome shotgun (WGS) entry which is preliminary data.</text>
</comment>
<protein>
    <submittedName>
        <fullName evidence="1">Uncharacterized protein</fullName>
    </submittedName>
</protein>
<keyword evidence="2" id="KW-1185">Reference proteome</keyword>
<reference evidence="1" key="1">
    <citation type="submission" date="2023-07" db="EMBL/GenBank/DDBJ databases">
        <authorList>
            <consortium name="AG Swart"/>
            <person name="Singh M."/>
            <person name="Singh A."/>
            <person name="Seah K."/>
            <person name="Emmerich C."/>
        </authorList>
    </citation>
    <scope>NUCLEOTIDE SEQUENCE</scope>
    <source>
        <strain evidence="1">DP1</strain>
    </source>
</reference>
<gene>
    <name evidence="1" type="ORF">ECRASSUSDP1_LOCUS11843</name>
</gene>
<dbReference type="EMBL" id="CAMPGE010011717">
    <property type="protein sequence ID" value="CAI2370530.1"/>
    <property type="molecule type" value="Genomic_DNA"/>
</dbReference>
<sequence>MISLVLVESKKGFISSSAQISPYLFKPVATLALYCDLLFTYFSCSISQTAISLLSWETIRFSYDLIATLVFLFSSFLSGTSSCIILRCLLPSLEIRPSSLVSSDELGPILTIELVSS</sequence>
<evidence type="ECO:0000313" key="2">
    <source>
        <dbReference type="Proteomes" id="UP001295684"/>
    </source>
</evidence>